<feature type="repeat" description="ANK" evidence="3">
    <location>
        <begin position="32"/>
        <end position="64"/>
    </location>
</feature>
<feature type="domain" description="SAM" evidence="5">
    <location>
        <begin position="385"/>
        <end position="450"/>
    </location>
</feature>
<dbReference type="Pfam" id="PF00536">
    <property type="entry name" value="SAM_1"/>
    <property type="match status" value="1"/>
</dbReference>
<dbReference type="SUPFAM" id="SSF48403">
    <property type="entry name" value="Ankyrin repeat"/>
    <property type="match status" value="1"/>
</dbReference>
<sequence length="462" mass="51432">MAAEVFHRAAVDGYLDKLKEGNRKQMNTPDEDGCTPAMLAAQHGNLEALRIVITRGGDLDKSDLQGFTALHHAAKGGHFNCVSFLVNFGVNVWKLDNEYHTAMDLAALENRENIVSVLDMTQGEQMKKNPKMVQQLKEKALKEAERNIQYFEKMQTKASKDLERMRRQQEKQTQVNGDFKAPSDEGLFKRLTYRLKNRTASKATANGSVQSFSAHAGTQSKATLKKMVNGNQNGTAPFEFKVSEQDGSGTRTIRSVKGTMSRNGSEVLYVRDIDIGEDDTVDASDGGSRPALTGAFPDIVLKDDSNFEGGNEDDGPGIFSRPMFGKLSFLKQFDHLKATDPADEDDLENDFTNMNGDGGSSETSRHSKEELPWNADDVEQLDDDEDDTEYTPVVMFLEGCGLTHYAHCFLEGDVDMDALMRLTSQDFKDMGLPIGPQRKIMDAIQRRRVVLNEPAQMYDSQL</sequence>
<dbReference type="PROSITE" id="PS50088">
    <property type="entry name" value="ANK_REPEAT"/>
    <property type="match status" value="2"/>
</dbReference>
<dbReference type="InterPro" id="IPR001660">
    <property type="entry name" value="SAM"/>
</dbReference>
<dbReference type="InterPro" id="IPR050776">
    <property type="entry name" value="Ank_Repeat/CDKN_Inhibitor"/>
</dbReference>
<dbReference type="EMBL" id="CP111013">
    <property type="protein sequence ID" value="WAQ96677.1"/>
    <property type="molecule type" value="Genomic_DNA"/>
</dbReference>
<keyword evidence="7" id="KW-1185">Reference proteome</keyword>
<proteinExistence type="predicted"/>
<dbReference type="Gene3D" id="1.10.150.50">
    <property type="entry name" value="Transcription Factor, Ets-1"/>
    <property type="match status" value="1"/>
</dbReference>
<dbReference type="InterPro" id="IPR013761">
    <property type="entry name" value="SAM/pointed_sf"/>
</dbReference>
<keyword evidence="1" id="KW-0677">Repeat</keyword>
<dbReference type="PANTHER" id="PTHR24201:SF15">
    <property type="entry name" value="ANKYRIN REPEAT DOMAIN-CONTAINING PROTEIN 66"/>
    <property type="match status" value="1"/>
</dbReference>
<evidence type="ECO:0000256" key="4">
    <source>
        <dbReference type="SAM" id="MobiDB-lite"/>
    </source>
</evidence>
<dbReference type="InterPro" id="IPR002110">
    <property type="entry name" value="Ankyrin_rpt"/>
</dbReference>
<organism evidence="6 7">
    <name type="scientific">Mya arenaria</name>
    <name type="common">Soft-shell clam</name>
    <dbReference type="NCBI Taxonomy" id="6604"/>
    <lineage>
        <taxon>Eukaryota</taxon>
        <taxon>Metazoa</taxon>
        <taxon>Spiralia</taxon>
        <taxon>Lophotrochozoa</taxon>
        <taxon>Mollusca</taxon>
        <taxon>Bivalvia</taxon>
        <taxon>Autobranchia</taxon>
        <taxon>Heteroconchia</taxon>
        <taxon>Euheterodonta</taxon>
        <taxon>Imparidentia</taxon>
        <taxon>Neoheterodontei</taxon>
        <taxon>Myida</taxon>
        <taxon>Myoidea</taxon>
        <taxon>Myidae</taxon>
        <taxon>Mya</taxon>
    </lineage>
</organism>
<dbReference type="Gene3D" id="1.25.40.20">
    <property type="entry name" value="Ankyrin repeat-containing domain"/>
    <property type="match status" value="1"/>
</dbReference>
<feature type="region of interest" description="Disordered" evidence="4">
    <location>
        <begin position="340"/>
        <end position="375"/>
    </location>
</feature>
<dbReference type="Pfam" id="PF12796">
    <property type="entry name" value="Ank_2"/>
    <property type="match status" value="1"/>
</dbReference>
<dbReference type="Proteomes" id="UP001164746">
    <property type="component" value="Chromosome 2"/>
</dbReference>
<evidence type="ECO:0000256" key="3">
    <source>
        <dbReference type="PROSITE-ProRule" id="PRU00023"/>
    </source>
</evidence>
<evidence type="ECO:0000256" key="1">
    <source>
        <dbReference type="ARBA" id="ARBA00022737"/>
    </source>
</evidence>
<dbReference type="SMART" id="SM00454">
    <property type="entry name" value="SAM"/>
    <property type="match status" value="1"/>
</dbReference>
<evidence type="ECO:0000313" key="6">
    <source>
        <dbReference type="EMBL" id="WAQ96677.1"/>
    </source>
</evidence>
<gene>
    <name evidence="6" type="ORF">MAR_029367</name>
</gene>
<name>A0ABY7DJ03_MYAAR</name>
<dbReference type="InterPro" id="IPR036770">
    <property type="entry name" value="Ankyrin_rpt-contain_sf"/>
</dbReference>
<protein>
    <submittedName>
        <fullName evidence="6">USH1G-like protein</fullName>
    </submittedName>
</protein>
<evidence type="ECO:0000313" key="7">
    <source>
        <dbReference type="Proteomes" id="UP001164746"/>
    </source>
</evidence>
<keyword evidence="2 3" id="KW-0040">ANK repeat</keyword>
<evidence type="ECO:0000256" key="2">
    <source>
        <dbReference type="ARBA" id="ARBA00023043"/>
    </source>
</evidence>
<evidence type="ECO:0000259" key="5">
    <source>
        <dbReference type="SMART" id="SM00454"/>
    </source>
</evidence>
<dbReference type="PANTHER" id="PTHR24201">
    <property type="entry name" value="ANK_REP_REGION DOMAIN-CONTAINING PROTEIN"/>
    <property type="match status" value="1"/>
</dbReference>
<dbReference type="SMART" id="SM00248">
    <property type="entry name" value="ANK"/>
    <property type="match status" value="3"/>
</dbReference>
<reference evidence="6" key="1">
    <citation type="submission" date="2022-11" db="EMBL/GenBank/DDBJ databases">
        <title>Centuries of genome instability and evolution in soft-shell clam transmissible cancer (bioRxiv).</title>
        <authorList>
            <person name="Hart S.F.M."/>
            <person name="Yonemitsu M.A."/>
            <person name="Giersch R.M."/>
            <person name="Beal B.F."/>
            <person name="Arriagada G."/>
            <person name="Davis B.W."/>
            <person name="Ostrander E.A."/>
            <person name="Goff S.P."/>
            <person name="Metzger M.J."/>
        </authorList>
    </citation>
    <scope>NUCLEOTIDE SEQUENCE</scope>
    <source>
        <strain evidence="6">MELC-2E11</strain>
        <tissue evidence="6">Siphon/mantle</tissue>
    </source>
</reference>
<dbReference type="PROSITE" id="PS50297">
    <property type="entry name" value="ANK_REP_REGION"/>
    <property type="match status" value="2"/>
</dbReference>
<accession>A0ABY7DJ03</accession>
<dbReference type="SUPFAM" id="SSF47769">
    <property type="entry name" value="SAM/Pointed domain"/>
    <property type="match status" value="1"/>
</dbReference>
<feature type="repeat" description="ANK" evidence="3">
    <location>
        <begin position="65"/>
        <end position="97"/>
    </location>
</feature>